<gene>
    <name evidence="1" type="ORF">PXEA_LOCUS34351</name>
</gene>
<protein>
    <submittedName>
        <fullName evidence="1">Uncharacterized protein</fullName>
    </submittedName>
</protein>
<proteinExistence type="predicted"/>
<accession>A0A448XNG4</accession>
<keyword evidence="2" id="KW-1185">Reference proteome</keyword>
<reference evidence="1" key="1">
    <citation type="submission" date="2018-11" db="EMBL/GenBank/DDBJ databases">
        <authorList>
            <consortium name="Pathogen Informatics"/>
        </authorList>
    </citation>
    <scope>NUCLEOTIDE SEQUENCE</scope>
</reference>
<organism evidence="1 2">
    <name type="scientific">Protopolystoma xenopodis</name>
    <dbReference type="NCBI Taxonomy" id="117903"/>
    <lineage>
        <taxon>Eukaryota</taxon>
        <taxon>Metazoa</taxon>
        <taxon>Spiralia</taxon>
        <taxon>Lophotrochozoa</taxon>
        <taxon>Platyhelminthes</taxon>
        <taxon>Monogenea</taxon>
        <taxon>Polyopisthocotylea</taxon>
        <taxon>Polystomatidea</taxon>
        <taxon>Polystomatidae</taxon>
        <taxon>Protopolystoma</taxon>
    </lineage>
</organism>
<comment type="caution">
    <text evidence="1">The sequence shown here is derived from an EMBL/GenBank/DDBJ whole genome shotgun (WGS) entry which is preliminary data.</text>
</comment>
<dbReference type="EMBL" id="CAAALY010267009">
    <property type="protein sequence ID" value="VEL40911.1"/>
    <property type="molecule type" value="Genomic_DNA"/>
</dbReference>
<evidence type="ECO:0000313" key="1">
    <source>
        <dbReference type="EMBL" id="VEL40911.1"/>
    </source>
</evidence>
<dbReference type="Proteomes" id="UP000784294">
    <property type="component" value="Unassembled WGS sequence"/>
</dbReference>
<sequence>MTKAHLVATPQMLLCCQAHLPNGRIAAGLQVMLVDRVSVSMPTMPPSFLPTSDPPLFPSSSPTLSTLSLTLTHSHTHTLTYSHANTYTRIKVFKCWITLASSLRDDISLDDFHGVFVNAVPGADCDVDLGCRLSRPWSTSEEGDPTIPNTELVAALSRTGYSCVVLTFQREGMLFILKAIADRSAAERYCSHQDDIKLFDLQTWQGLLDLTDAAGRVGKRVWDTASPRRYDVVSGTLEARRAQKRRPCSSDGTKSISNWDGTGVNSTWLTCSWKSGRLNEVES</sequence>
<name>A0A448XNG4_9PLAT</name>
<evidence type="ECO:0000313" key="2">
    <source>
        <dbReference type="Proteomes" id="UP000784294"/>
    </source>
</evidence>
<dbReference type="AlphaFoldDB" id="A0A448XNG4"/>